<evidence type="ECO:0000313" key="5">
    <source>
        <dbReference type="Proteomes" id="UP000036893"/>
    </source>
</evidence>
<evidence type="ECO:0000313" key="6">
    <source>
        <dbReference type="Proteomes" id="UP000465221"/>
    </source>
</evidence>
<dbReference type="EMBL" id="BLKC01000140">
    <property type="protein sequence ID" value="GFF56735.1"/>
    <property type="molecule type" value="Genomic_DNA"/>
</dbReference>
<reference evidence="4" key="1">
    <citation type="journal article" date="2015" name="Genome Announc.">
        <title>Draft Genome Sequence of the Pathogenic Filamentous Fungus Aspergillus udagawae Strain IFM 46973T.</title>
        <authorList>
            <person name="Kusuya Y."/>
            <person name="Takahashi-Nakaguchi A."/>
            <person name="Takahashi H."/>
            <person name="Yaguchi T."/>
        </authorList>
    </citation>
    <scope>NUCLEOTIDE SEQUENCE</scope>
    <source>
        <strain evidence="4">IFM 46973</strain>
    </source>
</reference>
<dbReference type="GeneID" id="66994343"/>
<comment type="caution">
    <text evidence="4">The sequence shown here is derived from an EMBL/GenBank/DDBJ whole genome shotgun (WGS) entry which is preliminary data.</text>
</comment>
<reference evidence="3 6" key="2">
    <citation type="submission" date="2020-01" db="EMBL/GenBank/DDBJ databases">
        <title>Draft genome sequence of Aspergillus udagawae IFM 46972.</title>
        <authorList>
            <person name="Takahashi H."/>
            <person name="Yaguchi T."/>
        </authorList>
    </citation>
    <scope>NUCLEOTIDE SEQUENCE [LARGE SCALE GENOMIC DNA]</scope>
    <source>
        <strain evidence="3 6">IFM 46972</strain>
    </source>
</reference>
<evidence type="ECO:0000313" key="3">
    <source>
        <dbReference type="EMBL" id="GFF56735.1"/>
    </source>
</evidence>
<dbReference type="Proteomes" id="UP000465221">
    <property type="component" value="Unassembled WGS sequence"/>
</dbReference>
<gene>
    <name evidence="4" type="ORF">Aud_006866</name>
    <name evidence="3" type="ORF">IFM46972_10594</name>
</gene>
<proteinExistence type="predicted"/>
<reference evidence="4" key="3">
    <citation type="submission" date="2021-01" db="EMBL/GenBank/DDBJ databases">
        <title>Pan-genome distribution and transcriptional activeness of fungal secondary metabolism genes in Aspergillus section Fumigati.</title>
        <authorList>
            <person name="Takahashi H."/>
            <person name="Umemura M."/>
            <person name="Ninomiya A."/>
            <person name="Kusuya Y."/>
            <person name="Urayama S."/>
            <person name="Shimizu M."/>
            <person name="Watanabe A."/>
            <person name="Kamei K."/>
            <person name="Yaguchi T."/>
            <person name="Hagiwara D."/>
        </authorList>
    </citation>
    <scope>NUCLEOTIDE SEQUENCE</scope>
    <source>
        <strain evidence="4">IFM 46973</strain>
    </source>
</reference>
<protein>
    <recommendedName>
        <fullName evidence="2">MACPF domain-containing protein</fullName>
    </recommendedName>
</protein>
<dbReference type="Proteomes" id="UP000036893">
    <property type="component" value="Unassembled WGS sequence"/>
</dbReference>
<evidence type="ECO:0000313" key="4">
    <source>
        <dbReference type="EMBL" id="GIC90432.1"/>
    </source>
</evidence>
<feature type="domain" description="MACPF" evidence="2">
    <location>
        <begin position="390"/>
        <end position="507"/>
    </location>
</feature>
<dbReference type="RefSeq" id="XP_043147698.1">
    <property type="nucleotide sequence ID" value="XM_043291763.1"/>
</dbReference>
<dbReference type="AlphaFoldDB" id="A0A8E0UYF1"/>
<evidence type="ECO:0000256" key="1">
    <source>
        <dbReference type="SAM" id="MobiDB-lite"/>
    </source>
</evidence>
<dbReference type="Pfam" id="PF01823">
    <property type="entry name" value="MACPF"/>
    <property type="match status" value="1"/>
</dbReference>
<accession>A0A8E0UYF1</accession>
<dbReference type="InterPro" id="IPR020864">
    <property type="entry name" value="MACPF"/>
</dbReference>
<feature type="compositionally biased region" description="Basic and acidic residues" evidence="1">
    <location>
        <begin position="19"/>
        <end position="43"/>
    </location>
</feature>
<feature type="region of interest" description="Disordered" evidence="1">
    <location>
        <begin position="128"/>
        <end position="159"/>
    </location>
</feature>
<dbReference type="EMBL" id="BBXM02000005">
    <property type="protein sequence ID" value="GIC90432.1"/>
    <property type="molecule type" value="Genomic_DNA"/>
</dbReference>
<feature type="region of interest" description="Disordered" evidence="1">
    <location>
        <begin position="1"/>
        <end position="43"/>
    </location>
</feature>
<name>A0A8E0UYF1_9EURO</name>
<organism evidence="4 5">
    <name type="scientific">Aspergillus udagawae</name>
    <dbReference type="NCBI Taxonomy" id="91492"/>
    <lineage>
        <taxon>Eukaryota</taxon>
        <taxon>Fungi</taxon>
        <taxon>Dikarya</taxon>
        <taxon>Ascomycota</taxon>
        <taxon>Pezizomycotina</taxon>
        <taxon>Eurotiomycetes</taxon>
        <taxon>Eurotiomycetidae</taxon>
        <taxon>Eurotiales</taxon>
        <taxon>Aspergillaceae</taxon>
        <taxon>Aspergillus</taxon>
        <taxon>Aspergillus subgen. Fumigati</taxon>
    </lineage>
</organism>
<evidence type="ECO:0000259" key="2">
    <source>
        <dbReference type="Pfam" id="PF01823"/>
    </source>
</evidence>
<sequence>MPGTKDQSKGATSQPPNEAKTDPKQQKALKELEDQIKDSGEANKTDRQAMFSIFLFDSVTKTSQMEKFVTIGSIKNVEDTTLADIRKSLISENALSWRQKSSKFCNDEGAEVDDKLRFDMYLDFLKSSEEKPKDDDGSNEDGGGKKAKGNNGRPITRESTTGKSYKVYLKLRKIPTELDEGTKDFLKEKLDLSLNKPGLTSAEVNKLTSSYNHSNFQALASKKITHPADMGEREWYIVLQNNSILHGNYVRELATGQRKVERAMYPAFALKPRKFHDFEVVFNSGGKDGAAPSASDTEPVVHHLRIPRFLVQDDSYINVSENKTSVAEAIADSSLSEHSAEVSVGGGAFGVTAGVKVGYKSQAEVKTASNTTSDSRRMTITYNFPRVVLELDGDSLDISDECKKDLENITTPEAVQFFRRKYGTFFASRVELGGRLHSSESSDSSAEGKVEERARALKISAAASFSSTYAQGSASGSYEDSSNHSSNRQNSSLSNNLAWEAKGGDTLLCNNPPAWCGTVASHYNWRISKQDDLLSMEDMISLIPGYEWVKQKFNNLAPLKESQVVKKPDPVPDEWDGWVTFWLKHPNEWLYPTVCENTSSNPFAGDQYNSVLDRITRRKSLNINTSTVGITPAMGDVLENDAANFASSHSVQMKESLDDDSQVYQAGTKFYVIRDGDTVRYRFKPGFGYVIWNKKTNMYLGVKPPVPGVTQKSELCTTDWKHSCTFKFTHAFPTDKIYISNRDLVRVEISDYRGEPIGPMKDMPPVGSYGTTGDIFQFRYSGEP</sequence>